<dbReference type="Proteomes" id="UP000031972">
    <property type="component" value="Unassembled WGS sequence"/>
</dbReference>
<accession>A0A0C2RWM4</accession>
<evidence type="ECO:0000313" key="2">
    <source>
        <dbReference type="Proteomes" id="UP000031972"/>
    </source>
</evidence>
<protein>
    <submittedName>
        <fullName evidence="1">Phage protein</fullName>
    </submittedName>
</protein>
<dbReference type="AlphaFoldDB" id="A0A0C2RWM4"/>
<comment type="caution">
    <text evidence="1">The sequence shown here is derived from an EMBL/GenBank/DDBJ whole genome shotgun (WGS) entry which is preliminary data.</text>
</comment>
<dbReference type="EMBL" id="JXRR01000017">
    <property type="protein sequence ID" value="KIL46154.1"/>
    <property type="molecule type" value="Genomic_DNA"/>
</dbReference>
<gene>
    <name evidence="1" type="ORF">KR50_28290</name>
</gene>
<evidence type="ECO:0000313" key="1">
    <source>
        <dbReference type="EMBL" id="KIL46154.1"/>
    </source>
</evidence>
<keyword evidence="2" id="KW-1185">Reference proteome</keyword>
<dbReference type="RefSeq" id="WP_041059721.1">
    <property type="nucleotide sequence ID" value="NZ_JXRR01000017.1"/>
</dbReference>
<reference evidence="1 2" key="1">
    <citation type="submission" date="2015-01" db="EMBL/GenBank/DDBJ databases">
        <title>Jeotgalibacillus campisalis genome sequencing.</title>
        <authorList>
            <person name="Goh K.M."/>
            <person name="Chan K.-G."/>
            <person name="Yaakop A.S."/>
            <person name="Ee R."/>
            <person name="Gan H.M."/>
            <person name="Chan C.S."/>
        </authorList>
    </citation>
    <scope>NUCLEOTIDE SEQUENCE [LARGE SCALE GENOMIC DNA]</scope>
    <source>
        <strain evidence="1 2">SF-57</strain>
    </source>
</reference>
<name>A0A0C2RWM4_9BACL</name>
<dbReference type="PATRIC" id="fig|220754.4.peg.2843"/>
<organism evidence="1 2">
    <name type="scientific">Jeotgalibacillus campisalis</name>
    <dbReference type="NCBI Taxonomy" id="220754"/>
    <lineage>
        <taxon>Bacteria</taxon>
        <taxon>Bacillati</taxon>
        <taxon>Bacillota</taxon>
        <taxon>Bacilli</taxon>
        <taxon>Bacillales</taxon>
        <taxon>Caryophanaceae</taxon>
        <taxon>Jeotgalibacillus</taxon>
    </lineage>
</organism>
<dbReference type="OrthoDB" id="2941614at2"/>
<sequence length="112" mass="12934">MLKVYELCARYLGVYDEDVIGAWTMSEYKAKLKGAHMREIDQLENMSKGAMMNAIAANKKGTTAKKLFDAQKARRELEKGSLQYQRQEVKAPIDKSRYNRMKKAMSSYQMPE</sequence>
<proteinExistence type="predicted"/>